<keyword evidence="9" id="KW-1185">Reference proteome</keyword>
<evidence type="ECO:0000259" key="7">
    <source>
        <dbReference type="Pfam" id="PF04234"/>
    </source>
</evidence>
<dbReference type="InterPro" id="IPR032694">
    <property type="entry name" value="CopC/D"/>
</dbReference>
<dbReference type="Gene3D" id="2.60.40.1220">
    <property type="match status" value="1"/>
</dbReference>
<dbReference type="GO" id="GO:0005886">
    <property type="term" value="C:plasma membrane"/>
    <property type="evidence" value="ECO:0007669"/>
    <property type="project" value="TreeGrafter"/>
</dbReference>
<evidence type="ECO:0000256" key="3">
    <source>
        <dbReference type="ARBA" id="ARBA00022729"/>
    </source>
</evidence>
<dbReference type="GO" id="GO:0006825">
    <property type="term" value="P:copper ion transport"/>
    <property type="evidence" value="ECO:0007669"/>
    <property type="project" value="InterPro"/>
</dbReference>
<name>A0A438BA07_9NOCA</name>
<dbReference type="InterPro" id="IPR014756">
    <property type="entry name" value="Ig_E-set"/>
</dbReference>
<dbReference type="GO" id="GO:0042597">
    <property type="term" value="C:periplasmic space"/>
    <property type="evidence" value="ECO:0007669"/>
    <property type="project" value="InterPro"/>
</dbReference>
<dbReference type="EMBL" id="RKLP01000011">
    <property type="protein sequence ID" value="RVW07823.1"/>
    <property type="molecule type" value="Genomic_DNA"/>
</dbReference>
<keyword evidence="4" id="KW-0186">Copper</keyword>
<dbReference type="OrthoDB" id="5242236at2"/>
<dbReference type="InterPro" id="IPR014755">
    <property type="entry name" value="Cu-Rt/internalin_Ig-like"/>
</dbReference>
<feature type="domain" description="CopC" evidence="7">
    <location>
        <begin position="32"/>
        <end position="124"/>
    </location>
</feature>
<keyword evidence="2" id="KW-0479">Metal-binding</keyword>
<proteinExistence type="predicted"/>
<protein>
    <submittedName>
        <fullName evidence="8">Copper resistance protein CopC</fullName>
    </submittedName>
</protein>
<dbReference type="PANTHER" id="PTHR34820">
    <property type="entry name" value="INNER MEMBRANE PROTEIN YEBZ"/>
    <property type="match status" value="1"/>
</dbReference>
<evidence type="ECO:0000256" key="4">
    <source>
        <dbReference type="ARBA" id="ARBA00023008"/>
    </source>
</evidence>
<dbReference type="GO" id="GO:0030313">
    <property type="term" value="C:cell envelope"/>
    <property type="evidence" value="ECO:0007669"/>
    <property type="project" value="UniProtKB-SubCell"/>
</dbReference>
<dbReference type="InterPro" id="IPR007348">
    <property type="entry name" value="CopC_dom"/>
</dbReference>
<evidence type="ECO:0000256" key="1">
    <source>
        <dbReference type="ARBA" id="ARBA00004196"/>
    </source>
</evidence>
<comment type="caution">
    <text evidence="8">The sequence shown here is derived from an EMBL/GenBank/DDBJ whole genome shotgun (WGS) entry which is preliminary data.</text>
</comment>
<keyword evidence="6" id="KW-0472">Membrane</keyword>
<evidence type="ECO:0000256" key="6">
    <source>
        <dbReference type="SAM" id="Phobius"/>
    </source>
</evidence>
<keyword evidence="6" id="KW-1133">Transmembrane helix</keyword>
<dbReference type="PANTHER" id="PTHR34820:SF4">
    <property type="entry name" value="INNER MEMBRANE PROTEIN YEBZ"/>
    <property type="match status" value="1"/>
</dbReference>
<dbReference type="GO" id="GO:0046688">
    <property type="term" value="P:response to copper ion"/>
    <property type="evidence" value="ECO:0007669"/>
    <property type="project" value="InterPro"/>
</dbReference>
<keyword evidence="3" id="KW-0732">Signal</keyword>
<dbReference type="RefSeq" id="WP_127917944.1">
    <property type="nucleotide sequence ID" value="NZ_RKLP01000011.1"/>
</dbReference>
<feature type="region of interest" description="Disordered" evidence="5">
    <location>
        <begin position="125"/>
        <end position="151"/>
    </location>
</feature>
<evidence type="ECO:0000256" key="5">
    <source>
        <dbReference type="SAM" id="MobiDB-lite"/>
    </source>
</evidence>
<sequence>MTGRRITSLRVIAIGFVAMLATMLGVGTASAHSAVVASDPANGAQIATAPARVSLTFNEALQEKFASLTVVGPDGNLWSKGNPSVQGDTVSVPLEGLGPVGDYTIAFRVTSADGHPVSGTQVFTLTQEGTGTPGPKAGGGGQSSNGSDESSDGGNTLIWVFVGVGVVVVAGGLWFALRKPRGQD</sequence>
<dbReference type="GO" id="GO:0005507">
    <property type="term" value="F:copper ion binding"/>
    <property type="evidence" value="ECO:0007669"/>
    <property type="project" value="InterPro"/>
</dbReference>
<accession>A0A438BA07</accession>
<dbReference type="AlphaFoldDB" id="A0A438BA07"/>
<keyword evidence="6" id="KW-0812">Transmembrane</keyword>
<evidence type="ECO:0000313" key="9">
    <source>
        <dbReference type="Proteomes" id="UP000286208"/>
    </source>
</evidence>
<gene>
    <name evidence="8" type="ORF">EGT67_20570</name>
</gene>
<evidence type="ECO:0000313" key="8">
    <source>
        <dbReference type="EMBL" id="RVW07823.1"/>
    </source>
</evidence>
<reference evidence="8 9" key="1">
    <citation type="submission" date="2018-11" db="EMBL/GenBank/DDBJ databases">
        <title>Rhodococcus spongicola sp. nov. and Rhodococcus xishaensis sp. nov. from marine sponges.</title>
        <authorList>
            <person name="Li L."/>
            <person name="Lin H.W."/>
        </authorList>
    </citation>
    <scope>NUCLEOTIDE SEQUENCE [LARGE SCALE GENOMIC DNA]</scope>
    <source>
        <strain evidence="8 9">CCTCC AB2014297</strain>
    </source>
</reference>
<dbReference type="Pfam" id="PF04234">
    <property type="entry name" value="CopC"/>
    <property type="match status" value="1"/>
</dbReference>
<feature type="transmembrane region" description="Helical" evidence="6">
    <location>
        <begin position="157"/>
        <end position="177"/>
    </location>
</feature>
<dbReference type="SUPFAM" id="SSF81296">
    <property type="entry name" value="E set domains"/>
    <property type="match status" value="1"/>
</dbReference>
<organism evidence="8 9">
    <name type="scientific">Prescottella agglutinans</name>
    <dbReference type="NCBI Taxonomy" id="1644129"/>
    <lineage>
        <taxon>Bacteria</taxon>
        <taxon>Bacillati</taxon>
        <taxon>Actinomycetota</taxon>
        <taxon>Actinomycetes</taxon>
        <taxon>Mycobacteriales</taxon>
        <taxon>Nocardiaceae</taxon>
        <taxon>Prescottella</taxon>
    </lineage>
</organism>
<evidence type="ECO:0000256" key="2">
    <source>
        <dbReference type="ARBA" id="ARBA00022723"/>
    </source>
</evidence>
<comment type="subcellular location">
    <subcellularLocation>
        <location evidence="1">Cell envelope</location>
    </subcellularLocation>
</comment>
<dbReference type="Proteomes" id="UP000286208">
    <property type="component" value="Unassembled WGS sequence"/>
</dbReference>